<accession>A0A9Q1ZB84</accession>
<feature type="domain" description="HipA-like kinase" evidence="1">
    <location>
        <begin position="5"/>
        <end position="165"/>
    </location>
</feature>
<evidence type="ECO:0000313" key="2">
    <source>
        <dbReference type="EMBL" id="KOA85011.1"/>
    </source>
</evidence>
<protein>
    <recommendedName>
        <fullName evidence="1">HipA-like kinase domain-containing protein</fullName>
    </recommendedName>
</protein>
<dbReference type="RefSeq" id="WP_013720906.1">
    <property type="nucleotide sequence ID" value="NZ_LGVP01000015.1"/>
</dbReference>
<gene>
    <name evidence="2" type="ORF">ADU74_10095</name>
</gene>
<dbReference type="EMBL" id="LGVR01000060">
    <property type="protein sequence ID" value="KOA85011.1"/>
    <property type="molecule type" value="Genomic_DNA"/>
</dbReference>
<evidence type="ECO:0000259" key="1">
    <source>
        <dbReference type="Pfam" id="PF20613"/>
    </source>
</evidence>
<geneLocation type="plasmid" evidence="2">
    <name>p1BKT015925</name>
</geneLocation>
<dbReference type="Pfam" id="PF20613">
    <property type="entry name" value="HipA_2"/>
    <property type="match status" value="1"/>
</dbReference>
<dbReference type="OrthoDB" id="2939938at2"/>
<organism evidence="2 3">
    <name type="scientific">Clostridium botulinum</name>
    <dbReference type="NCBI Taxonomy" id="1491"/>
    <lineage>
        <taxon>Bacteria</taxon>
        <taxon>Bacillati</taxon>
        <taxon>Bacillota</taxon>
        <taxon>Clostridia</taxon>
        <taxon>Eubacteriales</taxon>
        <taxon>Clostridiaceae</taxon>
        <taxon>Clostridium</taxon>
    </lineage>
</organism>
<sequence length="273" mass="32116">MIRDVNKILRKLPYGATEPVEGIIDGENVIIKTFKNRWGYKILINEYICLKIAMLLKLPIPDGGICNITKNTELSEELKSQLQYDDDICGIGFYSKRLSKVTKFICDTELVKAIKNKEDMNKILLFDYLIYNEDRHNGNLLLNFSKNESKMYIIDHSHVFNLQNRWNERELDLLMQQEDYKDNKILITETYCIYKPFIDAQIITKEKLISAYEIFKSLLNNDILEDIIKDLPQVWITDKNDLKKLKEYILYRLQNMNNIIEQIAKNIVMSGGE</sequence>
<evidence type="ECO:0000313" key="3">
    <source>
        <dbReference type="Proteomes" id="UP000037540"/>
    </source>
</evidence>
<dbReference type="Gene3D" id="1.10.1070.20">
    <property type="match status" value="1"/>
</dbReference>
<comment type="caution">
    <text evidence="2">The sequence shown here is derived from an EMBL/GenBank/DDBJ whole genome shotgun (WGS) entry which is preliminary data.</text>
</comment>
<reference evidence="2 3" key="1">
    <citation type="submission" date="2015-07" db="EMBL/GenBank/DDBJ databases">
        <title>Draft genome sequences of 17 French Clostridium botulinum group III.</title>
        <authorList>
            <person name="Woudstra C."/>
            <person name="Le Marechal C."/>
            <person name="Souillard R."/>
            <person name="Bayon-Auboyer M.-H."/>
            <person name="Dessouter D."/>
            <person name="Fach P."/>
        </authorList>
    </citation>
    <scope>NUCLEOTIDE SEQUENCE [LARGE SCALE GENOMIC DNA]</scope>
    <source>
        <strain evidence="2 3">12LNRI-CD</strain>
        <plasmid evidence="2">p1BKT015925</plasmid>
    </source>
</reference>
<dbReference type="InterPro" id="IPR046748">
    <property type="entry name" value="HipA_2"/>
</dbReference>
<name>A0A9Q1ZB84_CLOBO</name>
<dbReference type="Proteomes" id="UP000037540">
    <property type="component" value="Unassembled WGS sequence"/>
</dbReference>
<proteinExistence type="predicted"/>
<keyword evidence="2" id="KW-0614">Plasmid</keyword>
<dbReference type="AlphaFoldDB" id="A0A9Q1ZB84"/>